<feature type="compositionally biased region" description="Basic and acidic residues" evidence="1">
    <location>
        <begin position="60"/>
        <end position="70"/>
    </location>
</feature>
<sequence>MMKSVISSTRAMRRTQLLNTSRMASTSRPFSISTSLGQSSGMKNPVSSSPESQHVNASRGLEDRADDTADTRSVQSPVSKRDSLEKDSEAHAGEEQTSTDAQIKNDPKKPAEAKRKNVEKAGQKPMGPEDHQ</sequence>
<accession>A0AAD6CW38</accession>
<proteinExistence type="predicted"/>
<reference evidence="2 3" key="1">
    <citation type="journal article" date="2023" name="IMA Fungus">
        <title>Comparative genomic study of the Penicillium genus elucidates a diverse pangenome and 15 lateral gene transfer events.</title>
        <authorList>
            <person name="Petersen C."/>
            <person name="Sorensen T."/>
            <person name="Nielsen M.R."/>
            <person name="Sondergaard T.E."/>
            <person name="Sorensen J.L."/>
            <person name="Fitzpatrick D.A."/>
            <person name="Frisvad J.C."/>
            <person name="Nielsen K.L."/>
        </authorList>
    </citation>
    <scope>NUCLEOTIDE SEQUENCE [LARGE SCALE GENOMIC DNA]</scope>
    <source>
        <strain evidence="2 3">IBT 35679</strain>
    </source>
</reference>
<protein>
    <submittedName>
        <fullName evidence="2">Uncharacterized protein</fullName>
    </submittedName>
</protein>
<evidence type="ECO:0000256" key="1">
    <source>
        <dbReference type="SAM" id="MobiDB-lite"/>
    </source>
</evidence>
<dbReference type="Proteomes" id="UP001220324">
    <property type="component" value="Unassembled WGS sequence"/>
</dbReference>
<evidence type="ECO:0000313" key="2">
    <source>
        <dbReference type="EMBL" id="KAJ5538356.1"/>
    </source>
</evidence>
<gene>
    <name evidence="2" type="ORF">N7494_007835</name>
</gene>
<name>A0AAD6CW38_9EURO</name>
<feature type="compositionally biased region" description="Polar residues" evidence="1">
    <location>
        <begin position="1"/>
        <end position="56"/>
    </location>
</feature>
<feature type="compositionally biased region" description="Basic and acidic residues" evidence="1">
    <location>
        <begin position="79"/>
        <end position="94"/>
    </location>
</feature>
<dbReference type="EMBL" id="JAQIZZ010000006">
    <property type="protein sequence ID" value="KAJ5538356.1"/>
    <property type="molecule type" value="Genomic_DNA"/>
</dbReference>
<dbReference type="AlphaFoldDB" id="A0AAD6CW38"/>
<feature type="region of interest" description="Disordered" evidence="1">
    <location>
        <begin position="1"/>
        <end position="132"/>
    </location>
</feature>
<evidence type="ECO:0000313" key="3">
    <source>
        <dbReference type="Proteomes" id="UP001220324"/>
    </source>
</evidence>
<comment type="caution">
    <text evidence="2">The sequence shown here is derived from an EMBL/GenBank/DDBJ whole genome shotgun (WGS) entry which is preliminary data.</text>
</comment>
<organism evidence="2 3">
    <name type="scientific">Penicillium frequentans</name>
    <dbReference type="NCBI Taxonomy" id="3151616"/>
    <lineage>
        <taxon>Eukaryota</taxon>
        <taxon>Fungi</taxon>
        <taxon>Dikarya</taxon>
        <taxon>Ascomycota</taxon>
        <taxon>Pezizomycotina</taxon>
        <taxon>Eurotiomycetes</taxon>
        <taxon>Eurotiomycetidae</taxon>
        <taxon>Eurotiales</taxon>
        <taxon>Aspergillaceae</taxon>
        <taxon>Penicillium</taxon>
    </lineage>
</organism>
<keyword evidence="3" id="KW-1185">Reference proteome</keyword>
<feature type="compositionally biased region" description="Basic and acidic residues" evidence="1">
    <location>
        <begin position="103"/>
        <end position="132"/>
    </location>
</feature>